<proteinExistence type="predicted"/>
<gene>
    <name evidence="1" type="ORF">SDC9_180061</name>
</gene>
<name>A0A645H0J9_9ZZZZ</name>
<dbReference type="AlphaFoldDB" id="A0A645H0J9"/>
<organism evidence="1">
    <name type="scientific">bioreactor metagenome</name>
    <dbReference type="NCBI Taxonomy" id="1076179"/>
    <lineage>
        <taxon>unclassified sequences</taxon>
        <taxon>metagenomes</taxon>
        <taxon>ecological metagenomes</taxon>
    </lineage>
</organism>
<accession>A0A645H0J9</accession>
<comment type="caution">
    <text evidence="1">The sequence shown here is derived from an EMBL/GenBank/DDBJ whole genome shotgun (WGS) entry which is preliminary data.</text>
</comment>
<dbReference type="EMBL" id="VSSQ01084667">
    <property type="protein sequence ID" value="MPN32581.1"/>
    <property type="molecule type" value="Genomic_DNA"/>
</dbReference>
<reference evidence="1" key="1">
    <citation type="submission" date="2019-08" db="EMBL/GenBank/DDBJ databases">
        <authorList>
            <person name="Kucharzyk K."/>
            <person name="Murdoch R.W."/>
            <person name="Higgins S."/>
            <person name="Loffler F."/>
        </authorList>
    </citation>
    <scope>NUCLEOTIDE SEQUENCE</scope>
</reference>
<protein>
    <submittedName>
        <fullName evidence="1">Uncharacterized protein</fullName>
    </submittedName>
</protein>
<sequence length="144" mass="16461">MGHTIQSLSGSIKAIDERTPHTSMKSNLFEIEDEELLLEKPNSNINILFEIETEKERINKLVNISGNFCYSSVNELKVLIARLGSYKNKLNLSIKSHEIQMISINNYLSEIQNYINSLHKNSISFELKTELMQLDELISSITNS</sequence>
<evidence type="ECO:0000313" key="1">
    <source>
        <dbReference type="EMBL" id="MPN32581.1"/>
    </source>
</evidence>